<organism evidence="1 2">
    <name type="scientific">Caerostris extrusa</name>
    <name type="common">Bark spider</name>
    <name type="synonym">Caerostris bankana</name>
    <dbReference type="NCBI Taxonomy" id="172846"/>
    <lineage>
        <taxon>Eukaryota</taxon>
        <taxon>Metazoa</taxon>
        <taxon>Ecdysozoa</taxon>
        <taxon>Arthropoda</taxon>
        <taxon>Chelicerata</taxon>
        <taxon>Arachnida</taxon>
        <taxon>Araneae</taxon>
        <taxon>Araneomorphae</taxon>
        <taxon>Entelegynae</taxon>
        <taxon>Araneoidea</taxon>
        <taxon>Araneidae</taxon>
        <taxon>Caerostris</taxon>
    </lineage>
</organism>
<comment type="caution">
    <text evidence="1">The sequence shown here is derived from an EMBL/GenBank/DDBJ whole genome shotgun (WGS) entry which is preliminary data.</text>
</comment>
<dbReference type="AlphaFoldDB" id="A0AAV4Q444"/>
<sequence length="75" mass="8426">MACDSHLIYWTALFHLQQTMLSLSLRTQPFPPPPRGAKNILFSASVTPSLPSTPYFPFTSFVVQDMSPRLVISSR</sequence>
<dbReference type="EMBL" id="BPLR01005560">
    <property type="protein sequence ID" value="GIY03291.1"/>
    <property type="molecule type" value="Genomic_DNA"/>
</dbReference>
<dbReference type="Proteomes" id="UP001054945">
    <property type="component" value="Unassembled WGS sequence"/>
</dbReference>
<evidence type="ECO:0000313" key="2">
    <source>
        <dbReference type="Proteomes" id="UP001054945"/>
    </source>
</evidence>
<accession>A0AAV4Q444</accession>
<proteinExistence type="predicted"/>
<evidence type="ECO:0000313" key="1">
    <source>
        <dbReference type="EMBL" id="GIY03291.1"/>
    </source>
</evidence>
<protein>
    <submittedName>
        <fullName evidence="1">Uncharacterized protein</fullName>
    </submittedName>
</protein>
<reference evidence="1 2" key="1">
    <citation type="submission" date="2021-06" db="EMBL/GenBank/DDBJ databases">
        <title>Caerostris extrusa draft genome.</title>
        <authorList>
            <person name="Kono N."/>
            <person name="Arakawa K."/>
        </authorList>
    </citation>
    <scope>NUCLEOTIDE SEQUENCE [LARGE SCALE GENOMIC DNA]</scope>
</reference>
<name>A0AAV4Q444_CAEEX</name>
<gene>
    <name evidence="1" type="ORF">CEXT_397441</name>
</gene>
<keyword evidence="2" id="KW-1185">Reference proteome</keyword>